<dbReference type="Gene3D" id="1.10.287.470">
    <property type="entry name" value="Helix hairpin bin"/>
    <property type="match status" value="1"/>
</dbReference>
<name>A0A1M6C0B9_9FLAO</name>
<dbReference type="InterPro" id="IPR058792">
    <property type="entry name" value="Beta-barrel_RND_2"/>
</dbReference>
<evidence type="ECO:0000313" key="5">
    <source>
        <dbReference type="EMBL" id="SHI54437.1"/>
    </source>
</evidence>
<evidence type="ECO:0000256" key="2">
    <source>
        <dbReference type="SAM" id="Coils"/>
    </source>
</evidence>
<dbReference type="Gene3D" id="2.40.50.100">
    <property type="match status" value="1"/>
</dbReference>
<gene>
    <name evidence="5" type="ORF">SAMN05216261_0997</name>
</gene>
<protein>
    <submittedName>
        <fullName evidence="5">RND family efflux transporter, MFP subunit</fullName>
    </submittedName>
</protein>
<dbReference type="Gene3D" id="2.40.420.20">
    <property type="match status" value="1"/>
</dbReference>
<dbReference type="NCBIfam" id="TIGR01730">
    <property type="entry name" value="RND_mfp"/>
    <property type="match status" value="1"/>
</dbReference>
<dbReference type="eggNOG" id="COG0845">
    <property type="taxonomic scope" value="Bacteria"/>
</dbReference>
<keyword evidence="6" id="KW-1185">Reference proteome</keyword>
<dbReference type="RefSeq" id="WP_019387614.1">
    <property type="nucleotide sequence ID" value="NZ_ALIH01000006.1"/>
</dbReference>
<comment type="similarity">
    <text evidence="1">Belongs to the membrane fusion protein (MFP) (TC 8.A.1) family.</text>
</comment>
<dbReference type="Pfam" id="PF25973">
    <property type="entry name" value="BSH_CzcB"/>
    <property type="match status" value="1"/>
</dbReference>
<evidence type="ECO:0000259" key="4">
    <source>
        <dbReference type="Pfam" id="PF25973"/>
    </source>
</evidence>
<sequence length="378" mass="40640">MKKTYTILTLLVSLILASCGNEDKTNVADNSLAITVKVNQVEANGNSPFLLASGKIQAKNSADLSTRMMGYVNKVHVNVGDQVRKGQLLVSINNADLQAKKAQVNAGITEATAAFNNAQKDYNRFKNLFASNSASQKEMDDITANFEMAKARLEAANQMKNEINAQFTYSNISAPFDGIITSKNVKVGDMANPGMPLISIETPGVFEVMAMVPETEISSIKTGITVDVLVKSINKTFKGKVTEVSTSAKNTGGQYLVKIDLDKTEANILSGMFATVQFPVERKAATAIVLVPTEAIVKNGQLSGIYTVSQSNTALLRWLRLGRTFGNQVEVLSGLNADEAYIVSAQGKLYNGAKISPSSILPKGKEVKTESNLKKSIN</sequence>
<feature type="coiled-coil region" evidence="2">
    <location>
        <begin position="139"/>
        <end position="166"/>
    </location>
</feature>
<dbReference type="AlphaFoldDB" id="A0A1M6C0B9"/>
<feature type="domain" description="CusB-like beta-barrel" evidence="3">
    <location>
        <begin position="209"/>
        <end position="278"/>
    </location>
</feature>
<evidence type="ECO:0000313" key="6">
    <source>
        <dbReference type="Proteomes" id="UP000184396"/>
    </source>
</evidence>
<dbReference type="PANTHER" id="PTHR30469:SF15">
    <property type="entry name" value="HLYD FAMILY OF SECRETION PROTEINS"/>
    <property type="match status" value="1"/>
</dbReference>
<dbReference type="GO" id="GO:0015562">
    <property type="term" value="F:efflux transmembrane transporter activity"/>
    <property type="evidence" value="ECO:0007669"/>
    <property type="project" value="TreeGrafter"/>
</dbReference>
<dbReference type="STRING" id="1178825.SAMN05216261_0997"/>
<feature type="domain" description="CzcB-like barrel-sandwich hybrid" evidence="4">
    <location>
        <begin position="62"/>
        <end position="190"/>
    </location>
</feature>
<dbReference type="GO" id="GO:1990281">
    <property type="term" value="C:efflux pump complex"/>
    <property type="evidence" value="ECO:0007669"/>
    <property type="project" value="TreeGrafter"/>
</dbReference>
<reference evidence="5 6" key="1">
    <citation type="submission" date="2016-11" db="EMBL/GenBank/DDBJ databases">
        <authorList>
            <person name="Jaros S."/>
            <person name="Januszkiewicz K."/>
            <person name="Wedrychowicz H."/>
        </authorList>
    </citation>
    <scope>NUCLEOTIDE SEQUENCE [LARGE SCALE GENOMIC DNA]</scope>
    <source>
        <strain evidence="5 6">CGMCC 1.12213</strain>
    </source>
</reference>
<dbReference type="Pfam" id="PF25954">
    <property type="entry name" value="Beta-barrel_RND_2"/>
    <property type="match status" value="1"/>
</dbReference>
<accession>A0A1M6C0B9</accession>
<organism evidence="5 6">
    <name type="scientific">Algibacter luteus</name>
    <dbReference type="NCBI Taxonomy" id="1178825"/>
    <lineage>
        <taxon>Bacteria</taxon>
        <taxon>Pseudomonadati</taxon>
        <taxon>Bacteroidota</taxon>
        <taxon>Flavobacteriia</taxon>
        <taxon>Flavobacteriales</taxon>
        <taxon>Flavobacteriaceae</taxon>
        <taxon>Algibacter</taxon>
    </lineage>
</organism>
<proteinExistence type="inferred from homology"/>
<dbReference type="Proteomes" id="UP000184396">
    <property type="component" value="Unassembled WGS sequence"/>
</dbReference>
<evidence type="ECO:0000256" key="1">
    <source>
        <dbReference type="ARBA" id="ARBA00009477"/>
    </source>
</evidence>
<evidence type="ECO:0000259" key="3">
    <source>
        <dbReference type="Pfam" id="PF25954"/>
    </source>
</evidence>
<dbReference type="EMBL" id="FQYK01000002">
    <property type="protein sequence ID" value="SHI54437.1"/>
    <property type="molecule type" value="Genomic_DNA"/>
</dbReference>
<dbReference type="PROSITE" id="PS51257">
    <property type="entry name" value="PROKAR_LIPOPROTEIN"/>
    <property type="match status" value="1"/>
</dbReference>
<dbReference type="OrthoDB" id="9806939at2"/>
<dbReference type="InterPro" id="IPR006143">
    <property type="entry name" value="RND_pump_MFP"/>
</dbReference>
<dbReference type="Gene3D" id="2.40.30.170">
    <property type="match status" value="1"/>
</dbReference>
<keyword evidence="2" id="KW-0175">Coiled coil</keyword>
<dbReference type="SUPFAM" id="SSF111369">
    <property type="entry name" value="HlyD-like secretion proteins"/>
    <property type="match status" value="1"/>
</dbReference>
<dbReference type="InterPro" id="IPR058647">
    <property type="entry name" value="BSH_CzcB-like"/>
</dbReference>
<dbReference type="PANTHER" id="PTHR30469">
    <property type="entry name" value="MULTIDRUG RESISTANCE PROTEIN MDTA"/>
    <property type="match status" value="1"/>
</dbReference>